<organism evidence="8 9">
    <name type="scientific">Patella caerulea</name>
    <name type="common">Rayed Mediterranean limpet</name>
    <dbReference type="NCBI Taxonomy" id="87958"/>
    <lineage>
        <taxon>Eukaryota</taxon>
        <taxon>Metazoa</taxon>
        <taxon>Spiralia</taxon>
        <taxon>Lophotrochozoa</taxon>
        <taxon>Mollusca</taxon>
        <taxon>Gastropoda</taxon>
        <taxon>Patellogastropoda</taxon>
        <taxon>Patelloidea</taxon>
        <taxon>Patellidae</taxon>
        <taxon>Patella</taxon>
    </lineage>
</organism>
<dbReference type="GO" id="GO:0016020">
    <property type="term" value="C:membrane"/>
    <property type="evidence" value="ECO:0007669"/>
    <property type="project" value="UniProtKB-SubCell"/>
</dbReference>
<evidence type="ECO:0000256" key="6">
    <source>
        <dbReference type="ARBA" id="ARBA00023136"/>
    </source>
</evidence>
<evidence type="ECO:0000313" key="9">
    <source>
        <dbReference type="Proteomes" id="UP001347796"/>
    </source>
</evidence>
<protein>
    <recommendedName>
        <fullName evidence="2">Transmembrane protein 107</fullName>
    </recommendedName>
</protein>
<dbReference type="Pfam" id="PF14995">
    <property type="entry name" value="TMEM107"/>
    <property type="match status" value="1"/>
</dbReference>
<feature type="transmembrane region" description="Helical" evidence="7">
    <location>
        <begin position="108"/>
        <end position="134"/>
    </location>
</feature>
<keyword evidence="3 7" id="KW-0812">Transmembrane</keyword>
<evidence type="ECO:0000256" key="3">
    <source>
        <dbReference type="ARBA" id="ARBA00022692"/>
    </source>
</evidence>
<feature type="transmembrane region" description="Helical" evidence="7">
    <location>
        <begin position="83"/>
        <end position="101"/>
    </location>
</feature>
<keyword evidence="4" id="KW-0970">Cilium biogenesis/degradation</keyword>
<evidence type="ECO:0000313" key="8">
    <source>
        <dbReference type="EMBL" id="KAK6176195.1"/>
    </source>
</evidence>
<dbReference type="GO" id="GO:1905515">
    <property type="term" value="P:non-motile cilium assembly"/>
    <property type="evidence" value="ECO:0007669"/>
    <property type="project" value="TreeGrafter"/>
</dbReference>
<dbReference type="GO" id="GO:0036038">
    <property type="term" value="C:MKS complex"/>
    <property type="evidence" value="ECO:0007669"/>
    <property type="project" value="TreeGrafter"/>
</dbReference>
<dbReference type="EMBL" id="JAZGQO010000010">
    <property type="protein sequence ID" value="KAK6176195.1"/>
    <property type="molecule type" value="Genomic_DNA"/>
</dbReference>
<comment type="subcellular location">
    <subcellularLocation>
        <location evidence="1">Membrane</location>
        <topology evidence="1">Multi-pass membrane protein</topology>
    </subcellularLocation>
</comment>
<dbReference type="PANTHER" id="PTHR34341">
    <property type="entry name" value="TRANSMEMBRANE PROTEIN 107"/>
    <property type="match status" value="1"/>
</dbReference>
<keyword evidence="9" id="KW-1185">Reference proteome</keyword>
<evidence type="ECO:0000256" key="4">
    <source>
        <dbReference type="ARBA" id="ARBA00022794"/>
    </source>
</evidence>
<gene>
    <name evidence="8" type="ORF">SNE40_014524</name>
</gene>
<evidence type="ECO:0000256" key="1">
    <source>
        <dbReference type="ARBA" id="ARBA00004141"/>
    </source>
</evidence>
<sequence length="138" mass="15433">MKISGLVPARFLTIIAHLVIVIVIFWSKGENILMCLPEDYSSDEYSLKDMQLTIGLSVTLGLFFLELLGFIGGITMFMPFQSLLSTCAHSSAAVVLSYFLFDAWPCDWYWYVFGFCSAFPAVTELITIIGVLGFKKGY</sequence>
<keyword evidence="5 7" id="KW-1133">Transmembrane helix</keyword>
<name>A0AAN8JIG9_PATCE</name>
<evidence type="ECO:0000256" key="5">
    <source>
        <dbReference type="ARBA" id="ARBA00022989"/>
    </source>
</evidence>
<evidence type="ECO:0000256" key="7">
    <source>
        <dbReference type="SAM" id="Phobius"/>
    </source>
</evidence>
<evidence type="ECO:0000256" key="2">
    <source>
        <dbReference type="ARBA" id="ARBA00015652"/>
    </source>
</evidence>
<feature type="transmembrane region" description="Helical" evidence="7">
    <location>
        <begin position="7"/>
        <end position="27"/>
    </location>
</feature>
<comment type="caution">
    <text evidence="8">The sequence shown here is derived from an EMBL/GenBank/DDBJ whole genome shotgun (WGS) entry which is preliminary data.</text>
</comment>
<dbReference type="GO" id="GO:1904491">
    <property type="term" value="P:protein localization to ciliary transition zone"/>
    <property type="evidence" value="ECO:0007669"/>
    <property type="project" value="TreeGrafter"/>
</dbReference>
<dbReference type="AlphaFoldDB" id="A0AAN8JIG9"/>
<feature type="transmembrane region" description="Helical" evidence="7">
    <location>
        <begin position="50"/>
        <end position="71"/>
    </location>
</feature>
<dbReference type="Proteomes" id="UP001347796">
    <property type="component" value="Unassembled WGS sequence"/>
</dbReference>
<proteinExistence type="predicted"/>
<accession>A0AAN8JIG9</accession>
<reference evidence="8 9" key="1">
    <citation type="submission" date="2024-01" db="EMBL/GenBank/DDBJ databases">
        <title>The genome of the rayed Mediterranean limpet Patella caerulea (Linnaeus, 1758).</title>
        <authorList>
            <person name="Anh-Thu Weber A."/>
            <person name="Halstead-Nussloch G."/>
        </authorList>
    </citation>
    <scope>NUCLEOTIDE SEQUENCE [LARGE SCALE GENOMIC DNA]</scope>
    <source>
        <strain evidence="8">AATW-2023a</strain>
        <tissue evidence="8">Whole specimen</tissue>
    </source>
</reference>
<dbReference type="PANTHER" id="PTHR34341:SF1">
    <property type="entry name" value="TRANSMEMBRANE PROTEIN 107"/>
    <property type="match status" value="1"/>
</dbReference>
<keyword evidence="6 7" id="KW-0472">Membrane</keyword>
<dbReference type="InterPro" id="IPR029248">
    <property type="entry name" value="TMEM107"/>
</dbReference>